<evidence type="ECO:0000313" key="1">
    <source>
        <dbReference type="EMBL" id="RYR74200.1"/>
    </source>
</evidence>
<comment type="caution">
    <text evidence="1">The sequence shown here is derived from an EMBL/GenBank/DDBJ whole genome shotgun (WGS) entry which is preliminary data.</text>
</comment>
<sequence length="88" mass="9642">MNSLHEDLLSSWNLDSPPIELDINSDKLERSKVKKQAAPEAIFRKASSISSLTTTIHVNSESKSIEKKVSTKPVLATINVVSAFGKFS</sequence>
<organism evidence="1 2">
    <name type="scientific">Arachis hypogaea</name>
    <name type="common">Peanut</name>
    <dbReference type="NCBI Taxonomy" id="3818"/>
    <lineage>
        <taxon>Eukaryota</taxon>
        <taxon>Viridiplantae</taxon>
        <taxon>Streptophyta</taxon>
        <taxon>Embryophyta</taxon>
        <taxon>Tracheophyta</taxon>
        <taxon>Spermatophyta</taxon>
        <taxon>Magnoliopsida</taxon>
        <taxon>eudicotyledons</taxon>
        <taxon>Gunneridae</taxon>
        <taxon>Pentapetalae</taxon>
        <taxon>rosids</taxon>
        <taxon>fabids</taxon>
        <taxon>Fabales</taxon>
        <taxon>Fabaceae</taxon>
        <taxon>Papilionoideae</taxon>
        <taxon>50 kb inversion clade</taxon>
        <taxon>dalbergioids sensu lato</taxon>
        <taxon>Dalbergieae</taxon>
        <taxon>Pterocarpus clade</taxon>
        <taxon>Arachis</taxon>
    </lineage>
</organism>
<gene>
    <name evidence="1" type="ORF">Ahy_A02g008834</name>
</gene>
<evidence type="ECO:0000313" key="2">
    <source>
        <dbReference type="Proteomes" id="UP000289738"/>
    </source>
</evidence>
<proteinExistence type="predicted"/>
<dbReference type="Proteomes" id="UP000289738">
    <property type="component" value="Chromosome A02"/>
</dbReference>
<reference evidence="1 2" key="1">
    <citation type="submission" date="2019-01" db="EMBL/GenBank/DDBJ databases">
        <title>Sequencing of cultivated peanut Arachis hypogaea provides insights into genome evolution and oil improvement.</title>
        <authorList>
            <person name="Chen X."/>
        </authorList>
    </citation>
    <scope>NUCLEOTIDE SEQUENCE [LARGE SCALE GENOMIC DNA]</scope>
    <source>
        <strain evidence="2">cv. Fuhuasheng</strain>
        <tissue evidence="1">Leaves</tissue>
    </source>
</reference>
<keyword evidence="2" id="KW-1185">Reference proteome</keyword>
<dbReference type="AlphaFoldDB" id="A0A445EFA0"/>
<dbReference type="EMBL" id="SDMP01000002">
    <property type="protein sequence ID" value="RYR74200.1"/>
    <property type="molecule type" value="Genomic_DNA"/>
</dbReference>
<accession>A0A445EFA0</accession>
<name>A0A445EFA0_ARAHY</name>
<protein>
    <submittedName>
        <fullName evidence="1">Uncharacterized protein</fullName>
    </submittedName>
</protein>